<dbReference type="EMBL" id="CM017880">
    <property type="protein sequence ID" value="KAG1360833.1"/>
    <property type="molecule type" value="Genomic_DNA"/>
</dbReference>
<dbReference type="AlphaFoldDB" id="A0A8K0IJH2"/>
<comment type="caution">
    <text evidence="2">The sequence shown here is derived from an EMBL/GenBank/DDBJ whole genome shotgun (WGS) entry which is preliminary data.</text>
</comment>
<dbReference type="OrthoDB" id="9514740at2759"/>
<dbReference type="Gene3D" id="3.90.228.10">
    <property type="match status" value="1"/>
</dbReference>
<evidence type="ECO:0000313" key="2">
    <source>
        <dbReference type="EMBL" id="KAG1360833.1"/>
    </source>
</evidence>
<evidence type="ECO:0000313" key="3">
    <source>
        <dbReference type="Proteomes" id="UP000797356"/>
    </source>
</evidence>
<dbReference type="Proteomes" id="UP000797356">
    <property type="component" value="Chromosome 9"/>
</dbReference>
<keyword evidence="3" id="KW-1185">Reference proteome</keyword>
<accession>A0A8K0IJH2</accession>
<dbReference type="PANTHER" id="PTHR31681">
    <property type="entry name" value="C2H2-LIKE ZINC FINGER PROTEIN"/>
    <property type="match status" value="1"/>
</dbReference>
<organism evidence="2 3">
    <name type="scientific">Cocos nucifera</name>
    <name type="common">Coconut palm</name>
    <dbReference type="NCBI Taxonomy" id="13894"/>
    <lineage>
        <taxon>Eukaryota</taxon>
        <taxon>Viridiplantae</taxon>
        <taxon>Streptophyta</taxon>
        <taxon>Embryophyta</taxon>
        <taxon>Tracheophyta</taxon>
        <taxon>Spermatophyta</taxon>
        <taxon>Magnoliopsida</taxon>
        <taxon>Liliopsida</taxon>
        <taxon>Arecaceae</taxon>
        <taxon>Arecoideae</taxon>
        <taxon>Cocoseae</taxon>
        <taxon>Attaleinae</taxon>
        <taxon>Cocos</taxon>
    </lineage>
</organism>
<reference evidence="2" key="1">
    <citation type="journal article" date="2017" name="Gigascience">
        <title>The genome draft of coconut (Cocos nucifera).</title>
        <authorList>
            <person name="Xiao Y."/>
            <person name="Xu P."/>
            <person name="Fan H."/>
            <person name="Baudouin L."/>
            <person name="Xia W."/>
            <person name="Bocs S."/>
            <person name="Xu J."/>
            <person name="Li Q."/>
            <person name="Guo A."/>
            <person name="Zhou L."/>
            <person name="Li J."/>
            <person name="Wu Y."/>
            <person name="Ma Z."/>
            <person name="Armero A."/>
            <person name="Issali A.E."/>
            <person name="Liu N."/>
            <person name="Peng M."/>
            <person name="Yang Y."/>
        </authorList>
    </citation>
    <scope>NUCLEOTIDE SEQUENCE</scope>
    <source>
        <tissue evidence="2">Spear leaf of Hainan Tall coconut</tissue>
    </source>
</reference>
<reference evidence="2" key="2">
    <citation type="submission" date="2019-07" db="EMBL/GenBank/DDBJ databases">
        <authorList>
            <person name="Yang Y."/>
            <person name="Bocs S."/>
            <person name="Baudouin L."/>
        </authorList>
    </citation>
    <scope>NUCLEOTIDE SEQUENCE</scope>
    <source>
        <tissue evidence="2">Spear leaf of Hainan Tall coconut</tissue>
    </source>
</reference>
<dbReference type="PANTHER" id="PTHR31681:SF47">
    <property type="entry name" value="SULFATED SURFACE-LIKE GLYCOPROTEIN"/>
    <property type="match status" value="1"/>
</dbReference>
<evidence type="ECO:0000256" key="1">
    <source>
        <dbReference type="SAM" id="MobiDB-lite"/>
    </source>
</evidence>
<name>A0A8K0IJH2_COCNU</name>
<proteinExistence type="predicted"/>
<sequence length="279" mass="29575">MPSPLMATNWLKSLGCNSNAVADGVTNPKPLSKKTKNPHPLAACRRSDFVKDVVSPFPIHPSFPLPKTPSLKEPKPKPKSRPSPPPASVVMEVAPPANSFPALEELPEGHSSRRVVEIIFRSSWGRPPFAGEIEMLFRVQHPPRAGARFEEYRSAVRARTAASGAARCAADGNEMMRFHCAPSSASAGGGEVYDAAAWGKAGEGIRTFDGSGGAHASGGGGAGRGAMLLCRVIAGRVRMGPEPESVLQSGFDSVRIGKGELLVFDPQAVLPCFLIIYKI</sequence>
<dbReference type="SUPFAM" id="SSF56399">
    <property type="entry name" value="ADP-ribosylation"/>
    <property type="match status" value="1"/>
</dbReference>
<gene>
    <name evidence="2" type="ORF">COCNU_09G002960</name>
</gene>
<protein>
    <submittedName>
        <fullName evidence="2">Uncharacterized protein</fullName>
    </submittedName>
</protein>
<feature type="region of interest" description="Disordered" evidence="1">
    <location>
        <begin position="59"/>
        <end position="91"/>
    </location>
</feature>